<dbReference type="PROSITE" id="PS50878">
    <property type="entry name" value="RT_POL"/>
    <property type="match status" value="1"/>
</dbReference>
<dbReference type="SUPFAM" id="SSF56672">
    <property type="entry name" value="DNA/RNA polymerases"/>
    <property type="match status" value="1"/>
</dbReference>
<evidence type="ECO:0000259" key="12">
    <source>
        <dbReference type="PROSITE" id="PS50175"/>
    </source>
</evidence>
<dbReference type="Pfam" id="PF00665">
    <property type="entry name" value="rve"/>
    <property type="match status" value="1"/>
</dbReference>
<dbReference type="GO" id="GO:0004190">
    <property type="term" value="F:aspartic-type endopeptidase activity"/>
    <property type="evidence" value="ECO:0007669"/>
    <property type="project" value="InterPro"/>
</dbReference>
<dbReference type="InterPro" id="IPR043502">
    <property type="entry name" value="DNA/RNA_pol_sf"/>
</dbReference>
<organism evidence="15 16">
    <name type="scientific">Oesophagostomum dentatum</name>
    <name type="common">Nodular worm</name>
    <dbReference type="NCBI Taxonomy" id="61180"/>
    <lineage>
        <taxon>Eukaryota</taxon>
        <taxon>Metazoa</taxon>
        <taxon>Ecdysozoa</taxon>
        <taxon>Nematoda</taxon>
        <taxon>Chromadorea</taxon>
        <taxon>Rhabditida</taxon>
        <taxon>Rhabditina</taxon>
        <taxon>Rhabditomorpha</taxon>
        <taxon>Strongyloidea</taxon>
        <taxon>Strongylidae</taxon>
        <taxon>Oesophagostomum</taxon>
    </lineage>
</organism>
<feature type="domain" description="Peptidase A2" evidence="12">
    <location>
        <begin position="557"/>
        <end position="637"/>
    </location>
</feature>
<keyword evidence="8" id="KW-0694">RNA-binding</keyword>
<dbReference type="EMBL" id="KN600403">
    <property type="protein sequence ID" value="KHJ80511.1"/>
    <property type="molecule type" value="Genomic_DNA"/>
</dbReference>
<evidence type="ECO:0000256" key="10">
    <source>
        <dbReference type="ARBA" id="ARBA00022918"/>
    </source>
</evidence>
<proteinExistence type="predicted"/>
<evidence type="ECO:0000256" key="8">
    <source>
        <dbReference type="ARBA" id="ARBA00022884"/>
    </source>
</evidence>
<dbReference type="GO" id="GO:0003964">
    <property type="term" value="F:RNA-directed DNA polymerase activity"/>
    <property type="evidence" value="ECO:0007669"/>
    <property type="project" value="UniProtKB-KW"/>
</dbReference>
<keyword evidence="10" id="KW-0695">RNA-directed DNA polymerase</keyword>
<dbReference type="SUPFAM" id="SSF50630">
    <property type="entry name" value="Acid proteases"/>
    <property type="match status" value="1"/>
</dbReference>
<dbReference type="InterPro" id="IPR001995">
    <property type="entry name" value="Peptidase_A2_cat"/>
</dbReference>
<keyword evidence="7" id="KW-0460">Magnesium</keyword>
<dbReference type="Pfam" id="PF13975">
    <property type="entry name" value="gag-asp_proteas"/>
    <property type="match status" value="1"/>
</dbReference>
<dbReference type="InterPro" id="IPR000477">
    <property type="entry name" value="RT_dom"/>
</dbReference>
<keyword evidence="16" id="KW-1185">Reference proteome</keyword>
<evidence type="ECO:0000256" key="3">
    <source>
        <dbReference type="ARBA" id="ARBA00022695"/>
    </source>
</evidence>
<dbReference type="InterPro" id="IPR050951">
    <property type="entry name" value="Retrovirus_Pol_polyprotein"/>
</dbReference>
<dbReference type="InterPro" id="IPR041588">
    <property type="entry name" value="Integrase_H2C2"/>
</dbReference>
<dbReference type="Gene3D" id="1.10.340.70">
    <property type="match status" value="1"/>
</dbReference>
<evidence type="ECO:0000256" key="5">
    <source>
        <dbReference type="ARBA" id="ARBA00022759"/>
    </source>
</evidence>
<keyword evidence="5" id="KW-0255">Endonuclease</keyword>
<dbReference type="InterPro" id="IPR043128">
    <property type="entry name" value="Rev_trsase/Diguanyl_cyclase"/>
</dbReference>
<dbReference type="GO" id="GO:0004519">
    <property type="term" value="F:endonuclease activity"/>
    <property type="evidence" value="ECO:0007669"/>
    <property type="project" value="UniProtKB-KW"/>
</dbReference>
<name>A0A0B1S9D4_OESDE</name>
<evidence type="ECO:0000256" key="6">
    <source>
        <dbReference type="ARBA" id="ARBA00022801"/>
    </source>
</evidence>
<dbReference type="PROSITE" id="PS00141">
    <property type="entry name" value="ASP_PROTEASE"/>
    <property type="match status" value="1"/>
</dbReference>
<dbReference type="PANTHER" id="PTHR37984:SF5">
    <property type="entry name" value="PROTEIN NYNRIN-LIKE"/>
    <property type="match status" value="1"/>
</dbReference>
<dbReference type="InterPro" id="IPR001584">
    <property type="entry name" value="Integrase_cat-core"/>
</dbReference>
<evidence type="ECO:0000259" key="13">
    <source>
        <dbReference type="PROSITE" id="PS50878"/>
    </source>
</evidence>
<dbReference type="GO" id="GO:0015074">
    <property type="term" value="P:DNA integration"/>
    <property type="evidence" value="ECO:0007669"/>
    <property type="project" value="UniProtKB-KW"/>
</dbReference>
<dbReference type="Pfam" id="PF24664">
    <property type="entry name" value="Monjiviricetes_fusion"/>
    <property type="match status" value="1"/>
</dbReference>
<dbReference type="GO" id="GO:0003723">
    <property type="term" value="F:RNA binding"/>
    <property type="evidence" value="ECO:0007669"/>
    <property type="project" value="UniProtKB-KW"/>
</dbReference>
<protein>
    <recommendedName>
        <fullName evidence="1">RNA-directed DNA polymerase</fullName>
        <ecNumber evidence="1">2.7.7.49</ecNumber>
    </recommendedName>
</protein>
<keyword evidence="3" id="KW-0548">Nucleotidyltransferase</keyword>
<evidence type="ECO:0000256" key="9">
    <source>
        <dbReference type="ARBA" id="ARBA00022908"/>
    </source>
</evidence>
<evidence type="ECO:0000313" key="16">
    <source>
        <dbReference type="Proteomes" id="UP000053660"/>
    </source>
</evidence>
<dbReference type="SUPFAM" id="SSF53098">
    <property type="entry name" value="Ribonuclease H-like"/>
    <property type="match status" value="1"/>
</dbReference>
<keyword evidence="4" id="KW-0540">Nuclease</keyword>
<dbReference type="InterPro" id="IPR041577">
    <property type="entry name" value="RT_RNaseH_2"/>
</dbReference>
<accession>A0A0B1S9D4</accession>
<dbReference type="Pfam" id="PF17919">
    <property type="entry name" value="RT_RNaseH_2"/>
    <property type="match status" value="1"/>
</dbReference>
<dbReference type="GO" id="GO:0042575">
    <property type="term" value="C:DNA polymerase complex"/>
    <property type="evidence" value="ECO:0007669"/>
    <property type="project" value="UniProtKB-ARBA"/>
</dbReference>
<dbReference type="PROSITE" id="PS50175">
    <property type="entry name" value="ASP_PROT_RETROV"/>
    <property type="match status" value="1"/>
</dbReference>
<dbReference type="EC" id="2.7.7.49" evidence="1"/>
<evidence type="ECO:0000313" key="15">
    <source>
        <dbReference type="EMBL" id="KHJ80511.1"/>
    </source>
</evidence>
<feature type="domain" description="Reverse transcriptase" evidence="13">
    <location>
        <begin position="837"/>
        <end position="1016"/>
    </location>
</feature>
<dbReference type="PROSITE" id="PS50994">
    <property type="entry name" value="INTEGRASE"/>
    <property type="match status" value="1"/>
</dbReference>
<keyword evidence="2" id="KW-0808">Transferase</keyword>
<evidence type="ECO:0000256" key="1">
    <source>
        <dbReference type="ARBA" id="ARBA00012493"/>
    </source>
</evidence>
<feature type="non-terminal residue" evidence="15">
    <location>
        <position position="1593"/>
    </location>
</feature>
<dbReference type="Gene3D" id="1.20.5.1890">
    <property type="match status" value="1"/>
</dbReference>
<dbReference type="PANTHER" id="PTHR37984">
    <property type="entry name" value="PROTEIN CBG26694"/>
    <property type="match status" value="1"/>
</dbReference>
<dbReference type="Proteomes" id="UP000053660">
    <property type="component" value="Unassembled WGS sequence"/>
</dbReference>
<evidence type="ECO:0000256" key="2">
    <source>
        <dbReference type="ARBA" id="ARBA00022679"/>
    </source>
</evidence>
<keyword evidence="6" id="KW-0378">Hydrolase</keyword>
<dbReference type="FunFam" id="3.10.20.370:FF:000001">
    <property type="entry name" value="Retrovirus-related Pol polyprotein from transposon 17.6-like protein"/>
    <property type="match status" value="1"/>
</dbReference>
<dbReference type="InterPro" id="IPR001969">
    <property type="entry name" value="Aspartic_peptidase_AS"/>
</dbReference>
<dbReference type="Gene3D" id="3.30.420.10">
    <property type="entry name" value="Ribonuclease H-like superfamily/Ribonuclease H"/>
    <property type="match status" value="1"/>
</dbReference>
<dbReference type="SUPFAM" id="SSF161008">
    <property type="entry name" value="Viral glycoprotein ectodomain-like"/>
    <property type="match status" value="1"/>
</dbReference>
<dbReference type="FunFam" id="1.10.340.70:FF:000001">
    <property type="entry name" value="Retrovirus-related Pol polyprotein from transposon gypsy-like Protein"/>
    <property type="match status" value="1"/>
</dbReference>
<dbReference type="Pfam" id="PF17921">
    <property type="entry name" value="Integrase_H2C2"/>
    <property type="match status" value="1"/>
</dbReference>
<dbReference type="OrthoDB" id="5851822at2759"/>
<dbReference type="FunFam" id="3.30.420.10:FF:000032">
    <property type="entry name" value="Retrovirus-related Pol polyprotein from transposon 297-like Protein"/>
    <property type="match status" value="1"/>
</dbReference>
<dbReference type="GO" id="GO:0006508">
    <property type="term" value="P:proteolysis"/>
    <property type="evidence" value="ECO:0007669"/>
    <property type="project" value="InterPro"/>
</dbReference>
<evidence type="ECO:0000259" key="14">
    <source>
        <dbReference type="PROSITE" id="PS50994"/>
    </source>
</evidence>
<dbReference type="InterPro" id="IPR036397">
    <property type="entry name" value="RNaseH_sf"/>
</dbReference>
<evidence type="ECO:0000256" key="4">
    <source>
        <dbReference type="ARBA" id="ARBA00022722"/>
    </source>
</evidence>
<dbReference type="CDD" id="cd09274">
    <property type="entry name" value="RNase_HI_RT_Ty3"/>
    <property type="match status" value="1"/>
</dbReference>
<evidence type="ECO:0000256" key="11">
    <source>
        <dbReference type="ARBA" id="ARBA00023268"/>
    </source>
</evidence>
<gene>
    <name evidence="15" type="ORF">OESDEN_19814</name>
</gene>
<evidence type="ECO:0000256" key="7">
    <source>
        <dbReference type="ARBA" id="ARBA00022842"/>
    </source>
</evidence>
<dbReference type="CDD" id="cd01647">
    <property type="entry name" value="RT_LTR"/>
    <property type="match status" value="1"/>
</dbReference>
<sequence>MIFTNGLSPKIKQKLKLLGPLNQDYDQLLKDAERMWDLISSEESSVDSSLLNAKIDKILNRLDSTPPQQQLAKWCLPEDAIAMDNGVFVALPELAGSNPRTLFRQNSTLVQQINKKHYNISQNLYVYDPHISYKRVFDRRNIAAVSSSHSFDLNFRPSSPATAQTISGQDPLRFIRHRGKRDAQNQASTATAKEYVHKDNHPKSLNISAVVAEHIALNSAPSFEKFNRDMSLGHEARQDKRHAEVNTKLQYLKYKLDEVIQRDFMILFEHICVLNNFKAQAIKSIAKSDPTGAARILLNRNDISAISAGDVLMVSKCKVIQVDEIYLDHKVNDICYMDTPVRVGKTLLFVQPGTRDLKISSLVAECGHLPLGIYNDGNNHYKSPTGYVHVSHIHMNIPQNFAKQDVVFNAPPIFHSDLANIYAQLKFINRRINSATISPTFDASQDEALLGTLSEQFRDEAVQTADFVESNALHILQSQKEMVLHSLEKHTLVVYAKPIYPCLEAVEMNEVCTQHYPSIQLKNATTFHNFNPVVMSIQHPNHANTIFIPLKVNSIQTAALFDTGSAITILSQRFAQKLNLPIAKSNFNEAVAANGTPIKLVGKTTATFSIGEKLITAMPYVVNDAHCSTDLLLGNDSITKLSPNVTLNYVDREITFEGHSVPMIDPNSRDQLLKTPVHLPCKTVLKPFSDNVVKAVVHPFYPPTWEFFVCDDPLISLPEGIVLDPIPYQNAVDYTSPEVDIAKDLPLFPQQPSTNPIWQKVKVDRSQLSDSQSSKFNNLLKRYEHCFVGSDGSLGRYTGPITHRIKFVPHASFPRQRPYRVPLEKRQEIKKQIDEMLRTRIIEPSTSKFASPIVLVKKPSGNQWRFTVDYRQINAITENETYCIPHIQDIIDLASGKEVYSVLDFKSGFFQIPLDKRHKERTAFSSFLGLFHFTVMAQGLKGAPGTFQRVANSLTRELKACCFAYLDDIIIASHSTDDHFLDLEEVFQRIARFGMKLTSEKCSFFQQEVPYLGVLISKDGTRLNPEKVVSITNIPRPVDPKAVKSFLGAASYFRRFIPRFSYIAAPLNALLRKNTHFHWNKAHEDAFLSLKEALTNAPTLASPIIGQPYTIHTDASTTGLGACLLQENPHTRMEHPIAYCSRPLNRHEKNYSIIELEALAIVFALKHFYPYVANAPITLITDHAPLKSLMYRSDLVGRLAKYQIAIQAYDICIAYRPGKHNNFCDFLSRYPVAAINAIDIVQIPSLSDIKEAQQDSSYGSLINFLTGKSQDPPEQFINTLDKYSMYNGALYYTVHKKSKLVVSKSDQQQRIVAVFHDNPLVGSHLGIRKTYKNVSDKYYWPRMYQTVVSYVKSCPSCQNVKTPAGNIIREELGAFPIPQRPFERVHTDIIGPLPQCIYGNRYISITVCAFSKFIVCTPMVNQTAELVVKALVNDVISKHGIPSEIVSDRGSNYTSELFLQINKTLGISNKLTTSYNHKANGQVERMVKVITDSLTIYCSDARDLWSDFLQPIVFAYNCSVNDSTGYSPFFVIHGRHPVSWVDIIHELPSSLSFATDSFANQFAAALKSTIVEVGRNIAAKTAEYKAGYDFQKK</sequence>
<keyword evidence="11" id="KW-0511">Multifunctional enzyme</keyword>
<dbReference type="CDD" id="cd00303">
    <property type="entry name" value="retropepsin_like"/>
    <property type="match status" value="1"/>
</dbReference>
<dbReference type="InterPro" id="IPR021109">
    <property type="entry name" value="Peptidase_aspartic_dom_sf"/>
</dbReference>
<feature type="domain" description="Integrase catalytic" evidence="14">
    <location>
        <begin position="1377"/>
        <end position="1536"/>
    </location>
</feature>
<dbReference type="Gene3D" id="2.40.70.10">
    <property type="entry name" value="Acid Proteases"/>
    <property type="match status" value="1"/>
</dbReference>
<keyword evidence="9" id="KW-0229">DNA integration</keyword>
<dbReference type="FunFam" id="3.30.70.270:FF:000026">
    <property type="entry name" value="Transposon Ty3-G Gag-Pol polyprotein"/>
    <property type="match status" value="1"/>
</dbReference>
<reference evidence="15 16" key="1">
    <citation type="submission" date="2014-03" db="EMBL/GenBank/DDBJ databases">
        <title>Draft genome of the hookworm Oesophagostomum dentatum.</title>
        <authorList>
            <person name="Mitreva M."/>
        </authorList>
    </citation>
    <scope>NUCLEOTIDE SEQUENCE [LARGE SCALE GENOMIC DNA]</scope>
    <source>
        <strain evidence="15 16">OD-Hann</strain>
    </source>
</reference>
<dbReference type="InterPro" id="IPR012337">
    <property type="entry name" value="RNaseH-like_sf"/>
</dbReference>
<dbReference type="Gene3D" id="3.10.10.10">
    <property type="entry name" value="HIV Type 1 Reverse Transcriptase, subunit A, domain 1"/>
    <property type="match status" value="1"/>
</dbReference>
<dbReference type="Pfam" id="PF00078">
    <property type="entry name" value="RVT_1"/>
    <property type="match status" value="1"/>
</dbReference>
<dbReference type="Gene3D" id="3.30.70.270">
    <property type="match status" value="2"/>
</dbReference>